<protein>
    <submittedName>
        <fullName evidence="1">Uncharacterized protein</fullName>
    </submittedName>
</protein>
<name>A0A4C1T1T7_EUMVA</name>
<dbReference type="AlphaFoldDB" id="A0A4C1T1T7"/>
<comment type="caution">
    <text evidence="1">The sequence shown here is derived from an EMBL/GenBank/DDBJ whole genome shotgun (WGS) entry which is preliminary data.</text>
</comment>
<dbReference type="EMBL" id="BGZK01000026">
    <property type="protein sequence ID" value="GBP07447.1"/>
    <property type="molecule type" value="Genomic_DNA"/>
</dbReference>
<sequence length="147" mass="17037">MRPCSLRYRMLCVFVACQIEIGRRAEGGYARRAVSAECDSGRRRRADPSRDRRTNLCCADLRYTVTRRPFPSLCFPEMLARPFLWAVMVMRCLGSLSFIESSYGASGERFFVNWKKRRGRDEVIDRRLTRKRGTGLAAAEECEHRSD</sequence>
<organism evidence="1 2">
    <name type="scientific">Eumeta variegata</name>
    <name type="common">Bagworm moth</name>
    <name type="synonym">Eumeta japonica</name>
    <dbReference type="NCBI Taxonomy" id="151549"/>
    <lineage>
        <taxon>Eukaryota</taxon>
        <taxon>Metazoa</taxon>
        <taxon>Ecdysozoa</taxon>
        <taxon>Arthropoda</taxon>
        <taxon>Hexapoda</taxon>
        <taxon>Insecta</taxon>
        <taxon>Pterygota</taxon>
        <taxon>Neoptera</taxon>
        <taxon>Endopterygota</taxon>
        <taxon>Lepidoptera</taxon>
        <taxon>Glossata</taxon>
        <taxon>Ditrysia</taxon>
        <taxon>Tineoidea</taxon>
        <taxon>Psychidae</taxon>
        <taxon>Oiketicinae</taxon>
        <taxon>Eumeta</taxon>
    </lineage>
</organism>
<gene>
    <name evidence="1" type="ORF">EVAR_4807_1</name>
</gene>
<keyword evidence="2" id="KW-1185">Reference proteome</keyword>
<proteinExistence type="predicted"/>
<dbReference type="Proteomes" id="UP000299102">
    <property type="component" value="Unassembled WGS sequence"/>
</dbReference>
<accession>A0A4C1T1T7</accession>
<evidence type="ECO:0000313" key="1">
    <source>
        <dbReference type="EMBL" id="GBP07447.1"/>
    </source>
</evidence>
<evidence type="ECO:0000313" key="2">
    <source>
        <dbReference type="Proteomes" id="UP000299102"/>
    </source>
</evidence>
<reference evidence="1 2" key="1">
    <citation type="journal article" date="2019" name="Commun. Biol.">
        <title>The bagworm genome reveals a unique fibroin gene that provides high tensile strength.</title>
        <authorList>
            <person name="Kono N."/>
            <person name="Nakamura H."/>
            <person name="Ohtoshi R."/>
            <person name="Tomita M."/>
            <person name="Numata K."/>
            <person name="Arakawa K."/>
        </authorList>
    </citation>
    <scope>NUCLEOTIDE SEQUENCE [LARGE SCALE GENOMIC DNA]</scope>
</reference>